<gene>
    <name evidence="2" type="ORF">GCM10012275_23610</name>
</gene>
<organism evidence="2 3">
    <name type="scientific">Longimycelium tulufanense</name>
    <dbReference type="NCBI Taxonomy" id="907463"/>
    <lineage>
        <taxon>Bacteria</taxon>
        <taxon>Bacillati</taxon>
        <taxon>Actinomycetota</taxon>
        <taxon>Actinomycetes</taxon>
        <taxon>Pseudonocardiales</taxon>
        <taxon>Pseudonocardiaceae</taxon>
        <taxon>Longimycelium</taxon>
    </lineage>
</organism>
<keyword evidence="3" id="KW-1185">Reference proteome</keyword>
<dbReference type="Pfam" id="PF19054">
    <property type="entry name" value="DUF5753"/>
    <property type="match status" value="1"/>
</dbReference>
<feature type="domain" description="DUF5753" evidence="1">
    <location>
        <begin position="3"/>
        <end position="109"/>
    </location>
</feature>
<evidence type="ECO:0000313" key="2">
    <source>
        <dbReference type="EMBL" id="GGM51945.1"/>
    </source>
</evidence>
<sequence length="114" mass="12797">MYAVIGEAALRLRVGNDETMQEQYRHLVSLAERPNIILQVLWPEDGIHRGITGMFFVLTFADAEPVAYVEIQNDAIYVQDRSRVQTYVASAENLRSVALDPEASVALVKSLIFT</sequence>
<name>A0A8J3CDJ2_9PSEU</name>
<comment type="caution">
    <text evidence="2">The sequence shown here is derived from an EMBL/GenBank/DDBJ whole genome shotgun (WGS) entry which is preliminary data.</text>
</comment>
<proteinExistence type="predicted"/>
<reference evidence="2" key="2">
    <citation type="submission" date="2020-09" db="EMBL/GenBank/DDBJ databases">
        <authorList>
            <person name="Sun Q."/>
            <person name="Zhou Y."/>
        </authorList>
    </citation>
    <scope>NUCLEOTIDE SEQUENCE</scope>
    <source>
        <strain evidence="2">CGMCC 4.5737</strain>
    </source>
</reference>
<dbReference type="AlphaFoldDB" id="A0A8J3CDJ2"/>
<reference evidence="2" key="1">
    <citation type="journal article" date="2014" name="Int. J. Syst. Evol. Microbiol.">
        <title>Complete genome sequence of Corynebacterium casei LMG S-19264T (=DSM 44701T), isolated from a smear-ripened cheese.</title>
        <authorList>
            <consortium name="US DOE Joint Genome Institute (JGI-PGF)"/>
            <person name="Walter F."/>
            <person name="Albersmeier A."/>
            <person name="Kalinowski J."/>
            <person name="Ruckert C."/>
        </authorList>
    </citation>
    <scope>NUCLEOTIDE SEQUENCE</scope>
    <source>
        <strain evidence="2">CGMCC 4.5737</strain>
    </source>
</reference>
<accession>A0A8J3CDJ2</accession>
<dbReference type="EMBL" id="BMMK01000009">
    <property type="protein sequence ID" value="GGM51945.1"/>
    <property type="molecule type" value="Genomic_DNA"/>
</dbReference>
<evidence type="ECO:0000259" key="1">
    <source>
        <dbReference type="Pfam" id="PF19054"/>
    </source>
</evidence>
<protein>
    <recommendedName>
        <fullName evidence="1">DUF5753 domain-containing protein</fullName>
    </recommendedName>
</protein>
<evidence type="ECO:0000313" key="3">
    <source>
        <dbReference type="Proteomes" id="UP000637578"/>
    </source>
</evidence>
<dbReference type="Proteomes" id="UP000637578">
    <property type="component" value="Unassembled WGS sequence"/>
</dbReference>
<dbReference type="InterPro" id="IPR043917">
    <property type="entry name" value="DUF5753"/>
</dbReference>